<protein>
    <submittedName>
        <fullName evidence="2">Transposase-like protein</fullName>
    </submittedName>
</protein>
<keyword evidence="3" id="KW-1185">Reference proteome</keyword>
<comment type="caution">
    <text evidence="2">The sequence shown here is derived from an EMBL/GenBank/DDBJ whole genome shotgun (WGS) entry which is preliminary data.</text>
</comment>
<dbReference type="Pfam" id="PF08281">
    <property type="entry name" value="Sigma70_r4_2"/>
    <property type="match status" value="1"/>
</dbReference>
<dbReference type="SUPFAM" id="SSF88659">
    <property type="entry name" value="Sigma3 and sigma4 domains of RNA polymerase sigma factors"/>
    <property type="match status" value="1"/>
</dbReference>
<accession>A0ABU1M1V5</accession>
<dbReference type="InterPro" id="IPR017895">
    <property type="entry name" value="HTH_IS408/IS1162_type"/>
</dbReference>
<dbReference type="InterPro" id="IPR013249">
    <property type="entry name" value="RNA_pol_sigma70_r4_t2"/>
</dbReference>
<dbReference type="EMBL" id="JAVDRP010000025">
    <property type="protein sequence ID" value="MDR6412849.1"/>
    <property type="molecule type" value="Genomic_DNA"/>
</dbReference>
<dbReference type="Gene3D" id="1.10.10.10">
    <property type="entry name" value="Winged helix-like DNA-binding domain superfamily/Winged helix DNA-binding domain"/>
    <property type="match status" value="1"/>
</dbReference>
<reference evidence="2 3" key="1">
    <citation type="submission" date="2023-07" db="EMBL/GenBank/DDBJ databases">
        <title>Sorghum-associated microbial communities from plants grown in Nebraska, USA.</title>
        <authorList>
            <person name="Schachtman D."/>
        </authorList>
    </citation>
    <scope>NUCLEOTIDE SEQUENCE [LARGE SCALE GENOMIC DNA]</scope>
    <source>
        <strain evidence="2 3">DS1316</strain>
    </source>
</reference>
<gene>
    <name evidence="2" type="ORF">J2804_006285</name>
</gene>
<dbReference type="RefSeq" id="WP_310127170.1">
    <property type="nucleotide sequence ID" value="NZ_JAVDQV010000021.1"/>
</dbReference>
<dbReference type="InterPro" id="IPR036388">
    <property type="entry name" value="WH-like_DNA-bd_sf"/>
</dbReference>
<dbReference type="Proteomes" id="UP001264340">
    <property type="component" value="Unassembled WGS sequence"/>
</dbReference>
<proteinExistence type="predicted"/>
<sequence length="160" mass="18568">MAYPKLTMRKIREVLRLHFESGFNHREIARALGASPTTVGQYVRRMQRAGLSYPLPTTLSDDELEALLYPPPPRVEGQRPEPDWPTVRRELSRKGVTLDLLWNEYKAEHPDGYAYTWFCTHALNPKLPVAVPESGHCELSENLWKRKRVPHKTFVDEFSN</sequence>
<evidence type="ECO:0000259" key="1">
    <source>
        <dbReference type="PROSITE" id="PS50532"/>
    </source>
</evidence>
<evidence type="ECO:0000313" key="2">
    <source>
        <dbReference type="EMBL" id="MDR6412849.1"/>
    </source>
</evidence>
<evidence type="ECO:0000313" key="3">
    <source>
        <dbReference type="Proteomes" id="UP001264340"/>
    </source>
</evidence>
<organism evidence="2 3">
    <name type="scientific">Paraburkholderia terricola</name>
    <dbReference type="NCBI Taxonomy" id="169427"/>
    <lineage>
        <taxon>Bacteria</taxon>
        <taxon>Pseudomonadati</taxon>
        <taxon>Pseudomonadota</taxon>
        <taxon>Betaproteobacteria</taxon>
        <taxon>Burkholderiales</taxon>
        <taxon>Burkholderiaceae</taxon>
        <taxon>Paraburkholderia</taxon>
    </lineage>
</organism>
<name>A0ABU1M1V5_9BURK</name>
<dbReference type="PROSITE" id="PS50532">
    <property type="entry name" value="HTH_IS408"/>
    <property type="match status" value="1"/>
</dbReference>
<feature type="domain" description="HTH IS408-type" evidence="1">
    <location>
        <begin position="11"/>
        <end position="91"/>
    </location>
</feature>
<dbReference type="InterPro" id="IPR013324">
    <property type="entry name" value="RNA_pol_sigma_r3/r4-like"/>
</dbReference>